<dbReference type="GO" id="GO:0046839">
    <property type="term" value="P:phospholipid dephosphorylation"/>
    <property type="evidence" value="ECO:0007669"/>
    <property type="project" value="TreeGrafter"/>
</dbReference>
<feature type="transmembrane region" description="Helical" evidence="6">
    <location>
        <begin position="220"/>
        <end position="239"/>
    </location>
</feature>
<proteinExistence type="inferred from homology"/>
<feature type="transmembrane region" description="Helical" evidence="6">
    <location>
        <begin position="61"/>
        <end position="79"/>
    </location>
</feature>
<evidence type="ECO:0000256" key="4">
    <source>
        <dbReference type="ARBA" id="ARBA00022989"/>
    </source>
</evidence>
<dbReference type="InterPro" id="IPR043216">
    <property type="entry name" value="PAP-like"/>
</dbReference>
<dbReference type="GO" id="GO:0016020">
    <property type="term" value="C:membrane"/>
    <property type="evidence" value="ECO:0007669"/>
    <property type="project" value="UniProtKB-SubCell"/>
</dbReference>
<sequence>MSQASKEIKKYAGDWITAGVVAGVFTLYLELAPAHARQFQINDPKISHSFANPQIINDTKLYLLVFVIPVLILTIVSYLKAGTRFVKTAHLSILGLFLSFVLTGFLTDLLKIWISRPRPDFMSRCLPKEGTPLDKYVSLEVCTQTSYFLLNDGLKSCPSGHSSLSMSGALFLCLWLNGQFKLFNSNKPLWMQLSSWSYVLVALFVAISRHIDYRHHVEDILLGLLIGGSCSYYVYFRYFPALGSSESDLSLDEVSVLPK</sequence>
<dbReference type="eggNOG" id="KOG3030">
    <property type="taxonomic scope" value="Eukaryota"/>
</dbReference>
<evidence type="ECO:0000259" key="7">
    <source>
        <dbReference type="SMART" id="SM00014"/>
    </source>
</evidence>
<keyword evidence="3 6" id="KW-0812">Transmembrane</keyword>
<dbReference type="Pfam" id="PF01569">
    <property type="entry name" value="PAP2"/>
    <property type="match status" value="1"/>
</dbReference>
<dbReference type="AlphaFoldDB" id="G3B0K5"/>
<keyword evidence="5 6" id="KW-0472">Membrane</keyword>
<evidence type="ECO:0000313" key="8">
    <source>
        <dbReference type="EMBL" id="EGV65416.1"/>
    </source>
</evidence>
<dbReference type="PANTHER" id="PTHR10165">
    <property type="entry name" value="LIPID PHOSPHATE PHOSPHATASE"/>
    <property type="match status" value="1"/>
</dbReference>
<dbReference type="Proteomes" id="UP000000707">
    <property type="component" value="Unassembled WGS sequence"/>
</dbReference>
<evidence type="ECO:0000256" key="6">
    <source>
        <dbReference type="SAM" id="Phobius"/>
    </source>
</evidence>
<keyword evidence="4 6" id="KW-1133">Transmembrane helix</keyword>
<dbReference type="SMART" id="SM00014">
    <property type="entry name" value="acidPPc"/>
    <property type="match status" value="1"/>
</dbReference>
<feature type="transmembrane region" description="Helical" evidence="6">
    <location>
        <begin position="12"/>
        <end position="29"/>
    </location>
</feature>
<reference evidence="8 9" key="1">
    <citation type="journal article" date="2011" name="Proc. Natl. Acad. Sci. U.S.A.">
        <title>Comparative genomics of xylose-fermenting fungi for enhanced biofuel production.</title>
        <authorList>
            <person name="Wohlbach D.J."/>
            <person name="Kuo A."/>
            <person name="Sato T.K."/>
            <person name="Potts K.M."/>
            <person name="Salamov A.A."/>
            <person name="LaButti K.M."/>
            <person name="Sun H."/>
            <person name="Clum A."/>
            <person name="Pangilinan J.L."/>
            <person name="Lindquist E.A."/>
            <person name="Lucas S."/>
            <person name="Lapidus A."/>
            <person name="Jin M."/>
            <person name="Gunawan C."/>
            <person name="Balan V."/>
            <person name="Dale B.E."/>
            <person name="Jeffries T.W."/>
            <person name="Zinkel R."/>
            <person name="Barry K.W."/>
            <person name="Grigoriev I.V."/>
            <person name="Gasch A.P."/>
        </authorList>
    </citation>
    <scope>NUCLEOTIDE SEQUENCE [LARGE SCALE GENOMIC DNA]</scope>
    <source>
        <strain evidence="9">ATCC 10573 / BCRC 21748 / CBS 615 / JCM 9827 / NBRC 10315 / NRRL Y-1498 / VKM Y-70</strain>
    </source>
</reference>
<dbReference type="CDD" id="cd03390">
    <property type="entry name" value="PAP2_containing_1_like"/>
    <property type="match status" value="1"/>
</dbReference>
<evidence type="ECO:0000256" key="5">
    <source>
        <dbReference type="ARBA" id="ARBA00023136"/>
    </source>
</evidence>
<dbReference type="InterPro" id="IPR000326">
    <property type="entry name" value="PAP2/HPO"/>
</dbReference>
<dbReference type="STRING" id="590646.G3B0K5"/>
<dbReference type="KEGG" id="cten:18245565"/>
<feature type="domain" description="Phosphatidic acid phosphatase type 2/haloperoxidase" evidence="7">
    <location>
        <begin position="94"/>
        <end position="235"/>
    </location>
</feature>
<dbReference type="InterPro" id="IPR036938">
    <property type="entry name" value="PAP2/HPO_sf"/>
</dbReference>
<keyword evidence="9" id="KW-1185">Reference proteome</keyword>
<evidence type="ECO:0000256" key="1">
    <source>
        <dbReference type="ARBA" id="ARBA00004141"/>
    </source>
</evidence>
<comment type="similarity">
    <text evidence="2">Belongs to the PA-phosphatase related phosphoesterase family.</text>
</comment>
<evidence type="ECO:0000256" key="2">
    <source>
        <dbReference type="ARBA" id="ARBA00008816"/>
    </source>
</evidence>
<name>G3B0K5_CANTC</name>
<comment type="subcellular location">
    <subcellularLocation>
        <location evidence="1">Membrane</location>
        <topology evidence="1">Multi-pass membrane protein</topology>
    </subcellularLocation>
</comment>
<dbReference type="GO" id="GO:0006644">
    <property type="term" value="P:phospholipid metabolic process"/>
    <property type="evidence" value="ECO:0007669"/>
    <property type="project" value="InterPro"/>
</dbReference>
<accession>G3B0K5</accession>
<dbReference type="GeneID" id="18245565"/>
<dbReference type="GO" id="GO:0008195">
    <property type="term" value="F:phosphatidate phosphatase activity"/>
    <property type="evidence" value="ECO:0007669"/>
    <property type="project" value="TreeGrafter"/>
</dbReference>
<dbReference type="HOGENOM" id="CLU_021458_6_1_1"/>
<protein>
    <submittedName>
        <fullName evidence="8">Diacylglycerol pyrophosphate phosphatase</fullName>
    </submittedName>
</protein>
<dbReference type="PANTHER" id="PTHR10165:SF35">
    <property type="entry name" value="RE23632P"/>
    <property type="match status" value="1"/>
</dbReference>
<dbReference type="SUPFAM" id="SSF48317">
    <property type="entry name" value="Acid phosphatase/Vanadium-dependent haloperoxidase"/>
    <property type="match status" value="1"/>
</dbReference>
<dbReference type="OrthoDB" id="10030083at2759"/>
<feature type="transmembrane region" description="Helical" evidence="6">
    <location>
        <begin position="189"/>
        <end position="208"/>
    </location>
</feature>
<feature type="transmembrane region" description="Helical" evidence="6">
    <location>
        <begin position="91"/>
        <end position="114"/>
    </location>
</feature>
<gene>
    <name evidence="8" type="ORF">CANTEDRAFT_102628</name>
</gene>
<organism evidence="9">
    <name type="scientific">Candida tenuis (strain ATCC 10573 / BCRC 21748 / CBS 615 / JCM 9827 / NBRC 10315 / NRRL Y-1498 / VKM Y-70)</name>
    <name type="common">Yeast</name>
    <name type="synonym">Yamadazyma tenuis</name>
    <dbReference type="NCBI Taxonomy" id="590646"/>
    <lineage>
        <taxon>Eukaryota</taxon>
        <taxon>Fungi</taxon>
        <taxon>Dikarya</taxon>
        <taxon>Ascomycota</taxon>
        <taxon>Saccharomycotina</taxon>
        <taxon>Pichiomycetes</taxon>
        <taxon>Debaryomycetaceae</taxon>
        <taxon>Yamadazyma</taxon>
    </lineage>
</organism>
<dbReference type="EMBL" id="GL996514">
    <property type="protein sequence ID" value="EGV65416.1"/>
    <property type="molecule type" value="Genomic_DNA"/>
</dbReference>
<evidence type="ECO:0000313" key="9">
    <source>
        <dbReference type="Proteomes" id="UP000000707"/>
    </source>
</evidence>
<dbReference type="Gene3D" id="1.20.144.10">
    <property type="entry name" value="Phosphatidic acid phosphatase type 2/haloperoxidase"/>
    <property type="match status" value="1"/>
</dbReference>
<evidence type="ECO:0000256" key="3">
    <source>
        <dbReference type="ARBA" id="ARBA00022692"/>
    </source>
</evidence>